<keyword evidence="7" id="KW-0809">Transit peptide</keyword>
<reference evidence="13" key="2">
    <citation type="submission" date="2025-09" db="UniProtKB">
        <authorList>
            <consortium name="Ensembl"/>
        </authorList>
    </citation>
    <scope>IDENTIFICATION</scope>
</reference>
<comment type="subcellular location">
    <subcellularLocation>
        <location evidence="1">Mitochondrion</location>
    </subcellularLocation>
</comment>
<keyword evidence="10" id="KW-0496">Mitochondrion</keyword>
<dbReference type="GO" id="GO:0006393">
    <property type="term" value="P:termination of mitochondrial transcription"/>
    <property type="evidence" value="ECO:0007669"/>
    <property type="project" value="Ensembl"/>
</dbReference>
<evidence type="ECO:0000256" key="1">
    <source>
        <dbReference type="ARBA" id="ARBA00004173"/>
    </source>
</evidence>
<evidence type="ECO:0000256" key="8">
    <source>
        <dbReference type="ARBA" id="ARBA00023015"/>
    </source>
</evidence>
<keyword evidence="9" id="KW-0238">DNA-binding</keyword>
<dbReference type="Ensembl" id="ENSSPUT00000023790.1">
    <property type="protein sequence ID" value="ENSSPUP00000022324.1"/>
    <property type="gene ID" value="ENSSPUG00000017132.1"/>
</dbReference>
<gene>
    <name evidence="13" type="primary">MTERF1</name>
</gene>
<evidence type="ECO:0000256" key="6">
    <source>
        <dbReference type="ARBA" id="ARBA00022737"/>
    </source>
</evidence>
<dbReference type="InterPro" id="IPR038538">
    <property type="entry name" value="MTERF_sf"/>
</dbReference>
<protein>
    <submittedName>
        <fullName evidence="13">Mitochondrial transcription termination factor 1</fullName>
    </submittedName>
</protein>
<dbReference type="Gene3D" id="1.25.70.10">
    <property type="entry name" value="Transcription termination factor 3, mitochondrial"/>
    <property type="match status" value="1"/>
</dbReference>
<keyword evidence="14" id="KW-1185">Reference proteome</keyword>
<dbReference type="OMA" id="IVSRYPR"/>
<comment type="subunit">
    <text evidence="3">Monomer.</text>
</comment>
<dbReference type="PANTHER" id="PTHR15437:SF2">
    <property type="entry name" value="TRANSCRIPTION TERMINATION FACTOR 1, MITOCHONDRIAL"/>
    <property type="match status" value="1"/>
</dbReference>
<evidence type="ECO:0000256" key="7">
    <source>
        <dbReference type="ARBA" id="ARBA00022946"/>
    </source>
</evidence>
<dbReference type="Pfam" id="PF02536">
    <property type="entry name" value="mTERF"/>
    <property type="match status" value="1"/>
</dbReference>
<evidence type="ECO:0000256" key="10">
    <source>
        <dbReference type="ARBA" id="ARBA00023128"/>
    </source>
</evidence>
<reference evidence="13" key="1">
    <citation type="submission" date="2025-08" db="UniProtKB">
        <authorList>
            <consortium name="Ensembl"/>
        </authorList>
    </citation>
    <scope>IDENTIFICATION</scope>
</reference>
<dbReference type="AlphaFoldDB" id="A0A8D0HN91"/>
<evidence type="ECO:0000256" key="4">
    <source>
        <dbReference type="ARBA" id="ARBA00022472"/>
    </source>
</evidence>
<keyword evidence="6" id="KW-0677">Repeat</keyword>
<comment type="similarity">
    <text evidence="2">Belongs to the mTERF family.</text>
</comment>
<evidence type="ECO:0000256" key="3">
    <source>
        <dbReference type="ARBA" id="ARBA00011245"/>
    </source>
</evidence>
<keyword evidence="11" id="KW-0804">Transcription</keyword>
<name>A0A8D0HN91_SPHPU</name>
<proteinExistence type="inferred from homology"/>
<evidence type="ECO:0000313" key="14">
    <source>
        <dbReference type="Proteomes" id="UP000694392"/>
    </source>
</evidence>
<evidence type="ECO:0000313" key="13">
    <source>
        <dbReference type="Ensembl" id="ENSSPUP00000022324.1"/>
    </source>
</evidence>
<evidence type="ECO:0000256" key="11">
    <source>
        <dbReference type="ARBA" id="ARBA00023163"/>
    </source>
</evidence>
<organism evidence="13 14">
    <name type="scientific">Sphenodon punctatus</name>
    <name type="common">Tuatara</name>
    <name type="synonym">Hatteria punctata</name>
    <dbReference type="NCBI Taxonomy" id="8508"/>
    <lineage>
        <taxon>Eukaryota</taxon>
        <taxon>Metazoa</taxon>
        <taxon>Chordata</taxon>
        <taxon>Craniata</taxon>
        <taxon>Vertebrata</taxon>
        <taxon>Euteleostomi</taxon>
        <taxon>Lepidosauria</taxon>
        <taxon>Sphenodontia</taxon>
        <taxon>Sphenodontidae</taxon>
        <taxon>Sphenodon</taxon>
    </lineage>
</organism>
<dbReference type="InterPro" id="IPR003690">
    <property type="entry name" value="MTERF"/>
</dbReference>
<evidence type="ECO:0000256" key="12">
    <source>
        <dbReference type="ARBA" id="ARBA00037520"/>
    </source>
</evidence>
<keyword evidence="5" id="KW-0597">Phosphoprotein</keyword>
<dbReference type="GO" id="GO:0032392">
    <property type="term" value="P:DNA geometric change"/>
    <property type="evidence" value="ECO:0007669"/>
    <property type="project" value="Ensembl"/>
</dbReference>
<sequence length="380" mass="43723">MATRGLVHIKNLLRSNMNSSRLIGLSAETIIRPVFSRFLCLKVESHDMKFYNENSTLVNNLTCMGVDVSLVRKRHPSILRRPTANQEFLKQFLQTKGVREECIASIISRYPLAIVRSSEILEERWKLWRNILKTDMEIVHILERCPESFFRSNNNDNIVKNTIFFSSLGLTSNDLSKILTRAPRAFSSTVELNKKMTDLLTEICLARGGENAYDFVQKMISKNTYIFSQSTKQVEANVEFLQSSLNLNNEKLLSLLLGRGARILHLSNIYMEKCFANVNEKLSSCGYTERQVEMFVLKHPRMLRISPTKLNDKLDYFLKAKFEIKQIGAFPCILDKSLSDVNSRIKQLKKANYNFSTHGIGILTLSKQRFEAKLIKIVNH</sequence>
<dbReference type="GO" id="GO:0042645">
    <property type="term" value="C:mitochondrial nucleoid"/>
    <property type="evidence" value="ECO:0007669"/>
    <property type="project" value="Ensembl"/>
</dbReference>
<dbReference type="PANTHER" id="PTHR15437">
    <property type="entry name" value="TRANSCRIPTION TERMINATION FACTOR, MITOCHONDRIAL"/>
    <property type="match status" value="1"/>
</dbReference>
<evidence type="ECO:0000256" key="2">
    <source>
        <dbReference type="ARBA" id="ARBA00007692"/>
    </source>
</evidence>
<dbReference type="Proteomes" id="UP000694392">
    <property type="component" value="Unplaced"/>
</dbReference>
<evidence type="ECO:0000256" key="9">
    <source>
        <dbReference type="ARBA" id="ARBA00023125"/>
    </source>
</evidence>
<evidence type="ECO:0000256" key="5">
    <source>
        <dbReference type="ARBA" id="ARBA00022553"/>
    </source>
</evidence>
<keyword evidence="8" id="KW-0805">Transcription regulation</keyword>
<accession>A0A8D0HN91</accession>
<dbReference type="GO" id="GO:0003690">
    <property type="term" value="F:double-stranded DNA binding"/>
    <property type="evidence" value="ECO:0007669"/>
    <property type="project" value="Ensembl"/>
</dbReference>
<keyword evidence="4" id="KW-0806">Transcription termination</keyword>
<dbReference type="SMART" id="SM00733">
    <property type="entry name" value="Mterf"/>
    <property type="match status" value="6"/>
</dbReference>
<dbReference type="GeneTree" id="ENSGT00530000063817"/>
<comment type="function">
    <text evidence="12">Transcription termination factor. Binds to a 28 bp region within the tRNA(Leu(uur)) gene at a position immediately adjacent to and downstream of the 16S rRNA gene; this region comprises a tridecamer sequence critical for directing accurate termination. Binds DNA along the major grove and promotes DNA bending and partial unwinding. Promotes base flipping. Transcription termination activity appears to be polarized with highest specificity for transcripts initiated on the light strand.</text>
</comment>